<feature type="region of interest" description="Disordered" evidence="4">
    <location>
        <begin position="1"/>
        <end position="76"/>
    </location>
</feature>
<dbReference type="PANTHER" id="PTHR34224">
    <property type="entry name" value="INTERACTOR OF CONSTITUTIVE ACTIVE ROPS 2, CHLOROPLASTIC-RELATED"/>
    <property type="match status" value="1"/>
</dbReference>
<evidence type="ECO:0000256" key="1">
    <source>
        <dbReference type="ARBA" id="ARBA00009778"/>
    </source>
</evidence>
<feature type="compositionally biased region" description="Basic and acidic residues" evidence="4">
    <location>
        <begin position="47"/>
        <end position="74"/>
    </location>
</feature>
<feature type="coiled-coil region" evidence="3">
    <location>
        <begin position="506"/>
        <end position="547"/>
    </location>
</feature>
<comment type="similarity">
    <text evidence="1">Belongs to the ICR family.</text>
</comment>
<feature type="compositionally biased region" description="Polar residues" evidence="4">
    <location>
        <begin position="1"/>
        <end position="38"/>
    </location>
</feature>
<accession>A0AAV7F0I6</accession>
<dbReference type="AlphaFoldDB" id="A0AAV7F0I6"/>
<gene>
    <name evidence="5" type="ORF">H6P81_006191</name>
</gene>
<reference evidence="5 6" key="1">
    <citation type="submission" date="2021-07" db="EMBL/GenBank/DDBJ databases">
        <title>The Aristolochia fimbriata genome: insights into angiosperm evolution, floral development and chemical biosynthesis.</title>
        <authorList>
            <person name="Jiao Y."/>
        </authorList>
    </citation>
    <scope>NUCLEOTIDE SEQUENCE [LARGE SCALE GENOMIC DNA]</scope>
    <source>
        <strain evidence="5">IBCAS-2021</strain>
        <tissue evidence="5">Leaf</tissue>
    </source>
</reference>
<evidence type="ECO:0000256" key="2">
    <source>
        <dbReference type="ARBA" id="ARBA00023054"/>
    </source>
</evidence>
<feature type="compositionally biased region" description="Polar residues" evidence="4">
    <location>
        <begin position="299"/>
        <end position="309"/>
    </location>
</feature>
<evidence type="ECO:0000256" key="4">
    <source>
        <dbReference type="SAM" id="MobiDB-lite"/>
    </source>
</evidence>
<proteinExistence type="inferred from homology"/>
<evidence type="ECO:0000313" key="6">
    <source>
        <dbReference type="Proteomes" id="UP000825729"/>
    </source>
</evidence>
<evidence type="ECO:0000256" key="3">
    <source>
        <dbReference type="SAM" id="Coils"/>
    </source>
</evidence>
<dbReference type="PANTHER" id="PTHR34224:SF4">
    <property type="entry name" value="INTERACTOR OF CONSTITUTIVE ACTIVE ROPS 2, CHLOROPLASTIC"/>
    <property type="match status" value="1"/>
</dbReference>
<sequence>MQAPKSRSGTSEVPQRTSPATPRTRQAKTTTGSESDSPSGRPVIRTSAERSPKVLERKSPRSPASEKRPSRIPELENQISKLQEELKKAKEQLGASESWKTRAQHEADDLKKELAAMVAKLEESQKQLIELSASEEARLQELRKISQERDKAWESELEALQKQHSMDSAAYSSAMNEISRLKHQLEMAGESEAVYAKQAEMGQLELQALKQDMAATLSLVEDLQSQVRSCKESEAHANNVVNETTTKLETNNAAMEVLKNEGLKAAESLACVSAELEESRSQVSSLEQIITKMKADQLTAHSQKSSNSEDGNELPDTADEAEKLMAELVSVKAEVEQLKTALETTEIKYQEERIRTTMEVQYAYEVVELLKSEGNKKTSRVEEELKKANEDIVELKANLMDKETELQGIVAENEGLSVEIEKCKLREKDNVVEKELQKVKAEVLDLKANMLDKETELQSISEENEQLKSDIKKRDLEKGQGDTEAEAARAAEREALAKLNYASEEADESTKRVARITEQLEAAQAANSEMEAELRRLKIQSDQWRKAAEAAAAVLSGNNGKIMERTGSLDSVEYHQHLGGKLMNSPFSDDLEDDSPKKKNNMLKKIGVLWKKGQK</sequence>
<protein>
    <submittedName>
        <fullName evidence="5">Uncharacterized protein</fullName>
    </submittedName>
</protein>
<dbReference type="Proteomes" id="UP000825729">
    <property type="component" value="Unassembled WGS sequence"/>
</dbReference>
<feature type="region of interest" description="Disordered" evidence="4">
    <location>
        <begin position="297"/>
        <end position="316"/>
    </location>
</feature>
<evidence type="ECO:0000313" key="5">
    <source>
        <dbReference type="EMBL" id="KAG9453287.1"/>
    </source>
</evidence>
<feature type="compositionally biased region" description="Basic and acidic residues" evidence="4">
    <location>
        <begin position="465"/>
        <end position="489"/>
    </location>
</feature>
<feature type="region of interest" description="Disordered" evidence="4">
    <location>
        <begin position="457"/>
        <end position="489"/>
    </location>
</feature>
<feature type="region of interest" description="Disordered" evidence="4">
    <location>
        <begin position="580"/>
        <end position="615"/>
    </location>
</feature>
<dbReference type="InterPro" id="IPR029688">
    <property type="entry name" value="ICR"/>
</dbReference>
<dbReference type="EMBL" id="JAINDJ010000003">
    <property type="protein sequence ID" value="KAG9453287.1"/>
    <property type="molecule type" value="Genomic_DNA"/>
</dbReference>
<comment type="caution">
    <text evidence="5">The sequence shown here is derived from an EMBL/GenBank/DDBJ whole genome shotgun (WGS) entry which is preliminary data.</text>
</comment>
<name>A0AAV7F0I6_ARIFI</name>
<organism evidence="5 6">
    <name type="scientific">Aristolochia fimbriata</name>
    <name type="common">White veined hardy Dutchman's pipe vine</name>
    <dbReference type="NCBI Taxonomy" id="158543"/>
    <lineage>
        <taxon>Eukaryota</taxon>
        <taxon>Viridiplantae</taxon>
        <taxon>Streptophyta</taxon>
        <taxon>Embryophyta</taxon>
        <taxon>Tracheophyta</taxon>
        <taxon>Spermatophyta</taxon>
        <taxon>Magnoliopsida</taxon>
        <taxon>Magnoliidae</taxon>
        <taxon>Piperales</taxon>
        <taxon>Aristolochiaceae</taxon>
        <taxon>Aristolochia</taxon>
    </lineage>
</organism>
<keyword evidence="2 3" id="KW-0175">Coiled coil</keyword>
<keyword evidence="6" id="KW-1185">Reference proteome</keyword>